<dbReference type="EMBL" id="SIPS01000002">
    <property type="protein sequence ID" value="TAW25247.1"/>
    <property type="molecule type" value="Genomic_DNA"/>
</dbReference>
<dbReference type="SUPFAM" id="SSF55031">
    <property type="entry name" value="Bacterial exopeptidase dimerisation domain"/>
    <property type="match status" value="1"/>
</dbReference>
<dbReference type="NCBIfam" id="TIGR01879">
    <property type="entry name" value="hydantase"/>
    <property type="match status" value="1"/>
</dbReference>
<feature type="binding site" evidence="3">
    <location>
        <position position="95"/>
    </location>
    <ligand>
        <name>Zn(2+)</name>
        <dbReference type="ChEBI" id="CHEBI:29105"/>
        <label>2</label>
    </ligand>
</feature>
<evidence type="ECO:0000256" key="2">
    <source>
        <dbReference type="ARBA" id="ARBA00022801"/>
    </source>
</evidence>
<evidence type="ECO:0000256" key="3">
    <source>
        <dbReference type="PIRSR" id="PIRSR001235-1"/>
    </source>
</evidence>
<dbReference type="CDD" id="cd03884">
    <property type="entry name" value="M20_bAS"/>
    <property type="match status" value="1"/>
</dbReference>
<keyword evidence="5" id="KW-0614">Plasmid</keyword>
<feature type="domain" description="Peptidase M20 dimerisation" evidence="4">
    <location>
        <begin position="212"/>
        <end position="308"/>
    </location>
</feature>
<dbReference type="InterPro" id="IPR036264">
    <property type="entry name" value="Bact_exopeptidase_dim_dom"/>
</dbReference>
<dbReference type="SUPFAM" id="SSF53187">
    <property type="entry name" value="Zn-dependent exopeptidases"/>
    <property type="match status" value="1"/>
</dbReference>
<dbReference type="Gene3D" id="3.40.630.10">
    <property type="entry name" value="Zn peptidases"/>
    <property type="match status" value="1"/>
</dbReference>
<keyword evidence="2 5" id="KW-0378">Hydrolase</keyword>
<gene>
    <name evidence="5" type="ORF">ELI19_27825</name>
</gene>
<feature type="binding site" evidence="3">
    <location>
        <position position="84"/>
    </location>
    <ligand>
        <name>Zn(2+)</name>
        <dbReference type="ChEBI" id="CHEBI:29105"/>
        <label>1</label>
    </ligand>
</feature>
<dbReference type="GO" id="GO:0016787">
    <property type="term" value="F:hydrolase activity"/>
    <property type="evidence" value="ECO:0007669"/>
    <property type="project" value="UniProtKB-KW"/>
</dbReference>
<dbReference type="Pfam" id="PF07687">
    <property type="entry name" value="M20_dimer"/>
    <property type="match status" value="1"/>
</dbReference>
<feature type="binding site" evidence="3">
    <location>
        <position position="95"/>
    </location>
    <ligand>
        <name>Zn(2+)</name>
        <dbReference type="ChEBI" id="CHEBI:29105"/>
        <label>1</label>
    </ligand>
</feature>
<evidence type="ECO:0000256" key="1">
    <source>
        <dbReference type="ARBA" id="ARBA00006153"/>
    </source>
</evidence>
<evidence type="ECO:0000313" key="6">
    <source>
        <dbReference type="Proteomes" id="UP000292036"/>
    </source>
</evidence>
<comment type="cofactor">
    <cofactor evidence="3">
        <name>Zn(2+)</name>
        <dbReference type="ChEBI" id="CHEBI:29105"/>
    </cofactor>
    <text evidence="3">Binds 2 Zn(2+) ions per subunit.</text>
</comment>
<proteinExistence type="inferred from homology"/>
<sequence>MTGQSIDAARLLGRIRTLGEIGRDTDGRLIRLAASDTEKLGRDRFVGWIEDAGLKVAVDRIANIFGIWKPEGTVDAAPLMLGSHIDTIIGAGIYDGCYGTLSGLEVIETLKAEGLTPSRPIVVAAFTNEEGVRYAPDMMGSLVHAGGLDVDTALATIGTDGTMLGDELERIGYAGEHQPGFLRPHAYIELHIEQGPILEREGIPVGAVEHLQGISWQRVIITGDANHAGTTPISMRRDACHAAARVVTFLRDRAKASNTPTVATVGCMRFEPDVINVIPSRATFTVDLRDPDEDRLREEETALTNFLEILSTEEQVGISVERLARFEPVKFDQGIVGLIEKAARNRGLACRRMTSGAGHDAQMIARIAPSAMIFVPSIGGISHNPKEFTADEDLVAGTNILLDVVRRLATGGLPA</sequence>
<geneLocation type="plasmid" evidence="5">
    <name>pSM151B_Rh01</name>
</geneLocation>
<feature type="binding site" evidence="3">
    <location>
        <position position="130"/>
    </location>
    <ligand>
        <name>Zn(2+)</name>
        <dbReference type="ChEBI" id="CHEBI:29105"/>
        <label>2</label>
    </ligand>
</feature>
<feature type="binding site" evidence="3">
    <location>
        <position position="191"/>
    </location>
    <ligand>
        <name>Zn(2+)</name>
        <dbReference type="ChEBI" id="CHEBI:29105"/>
        <label>1</label>
    </ligand>
</feature>
<dbReference type="PIRSF" id="PIRSF001235">
    <property type="entry name" value="Amidase_carbamoylase"/>
    <property type="match status" value="1"/>
</dbReference>
<evidence type="ECO:0000259" key="4">
    <source>
        <dbReference type="Pfam" id="PF07687"/>
    </source>
</evidence>
<feature type="binding site" evidence="3">
    <location>
        <position position="383"/>
    </location>
    <ligand>
        <name>Zn(2+)</name>
        <dbReference type="ChEBI" id="CHEBI:29105"/>
        <label>2</label>
    </ligand>
</feature>
<evidence type="ECO:0000313" key="5">
    <source>
        <dbReference type="EMBL" id="TAW25247.1"/>
    </source>
</evidence>
<dbReference type="Proteomes" id="UP000292036">
    <property type="component" value="Unassembled WGS sequence"/>
</dbReference>
<dbReference type="InterPro" id="IPR002933">
    <property type="entry name" value="Peptidase_M20"/>
</dbReference>
<dbReference type="InterPro" id="IPR011650">
    <property type="entry name" value="Peptidase_M20_dimer"/>
</dbReference>
<name>A0ABD7PKW8_RHILE</name>
<comment type="similarity">
    <text evidence="1">Belongs to the peptidase M20 family.</text>
</comment>
<dbReference type="InterPro" id="IPR010158">
    <property type="entry name" value="Amidase_Cbmase"/>
</dbReference>
<dbReference type="Gene3D" id="3.30.70.360">
    <property type="match status" value="1"/>
</dbReference>
<dbReference type="PANTHER" id="PTHR32494">
    <property type="entry name" value="ALLANTOATE DEIMINASE-RELATED"/>
    <property type="match status" value="1"/>
</dbReference>
<dbReference type="AlphaFoldDB" id="A0ABD7PKW8"/>
<reference evidence="5 6" key="1">
    <citation type="submission" date="2019-02" db="EMBL/GenBank/DDBJ databases">
        <title>The genomic architecture of introgression among sibling species of bacteria.</title>
        <authorList>
            <person name="Cavassim M.I.A."/>
            <person name="Moeskjaer S."/>
            <person name="Moslemi C."/>
            <person name="Fields B."/>
            <person name="Bachmann A."/>
            <person name="Vilhjalmsson B."/>
            <person name="Schierup M.H."/>
            <person name="Young J.P.W."/>
            <person name="Andersen S.U."/>
        </authorList>
    </citation>
    <scope>NUCLEOTIDE SEQUENCE [LARGE SCALE GENOMIC DNA]</scope>
    <source>
        <strain evidence="5 6">SM151B</strain>
        <plasmid evidence="5">pSM151B_Rh01</plasmid>
    </source>
</reference>
<dbReference type="PANTHER" id="PTHR32494:SF5">
    <property type="entry name" value="ALLANTOATE AMIDOHYDROLASE"/>
    <property type="match status" value="1"/>
</dbReference>
<comment type="caution">
    <text evidence="5">The sequence shown here is derived from an EMBL/GenBank/DDBJ whole genome shotgun (WGS) entry which is preliminary data.</text>
</comment>
<protein>
    <submittedName>
        <fullName evidence="5">Zn-dependent hydrolase</fullName>
    </submittedName>
</protein>
<organism evidence="5 6">
    <name type="scientific">Rhizobium leguminosarum</name>
    <dbReference type="NCBI Taxonomy" id="384"/>
    <lineage>
        <taxon>Bacteria</taxon>
        <taxon>Pseudomonadati</taxon>
        <taxon>Pseudomonadota</taxon>
        <taxon>Alphaproteobacteria</taxon>
        <taxon>Hyphomicrobiales</taxon>
        <taxon>Rhizobiaceae</taxon>
        <taxon>Rhizobium/Agrobacterium group</taxon>
        <taxon>Rhizobium</taxon>
    </lineage>
</organism>
<dbReference type="NCBIfam" id="NF006771">
    <property type="entry name" value="PRK09290.1-5"/>
    <property type="match status" value="1"/>
</dbReference>
<keyword evidence="3" id="KW-0479">Metal-binding</keyword>
<keyword evidence="3" id="KW-0862">Zinc</keyword>
<dbReference type="Pfam" id="PF01546">
    <property type="entry name" value="Peptidase_M20"/>
    <property type="match status" value="1"/>
</dbReference>
<accession>A0ABD7PKW8</accession>
<dbReference type="RefSeq" id="WP_130728147.1">
    <property type="nucleotide sequence ID" value="NZ_SINY01000008.1"/>
</dbReference>